<keyword evidence="7" id="KW-0472">Membrane</keyword>
<dbReference type="PROSITE" id="PS00211">
    <property type="entry name" value="ABC_TRANSPORTER_1"/>
    <property type="match status" value="1"/>
</dbReference>
<organism evidence="10 11">
    <name type="scientific">Micromonospora yangpuensis</name>
    <dbReference type="NCBI Taxonomy" id="683228"/>
    <lineage>
        <taxon>Bacteria</taxon>
        <taxon>Bacillati</taxon>
        <taxon>Actinomycetota</taxon>
        <taxon>Actinomycetes</taxon>
        <taxon>Micromonosporales</taxon>
        <taxon>Micromonosporaceae</taxon>
        <taxon>Micromonospora</taxon>
    </lineage>
</organism>
<keyword evidence="5" id="KW-0997">Cell inner membrane</keyword>
<dbReference type="Pfam" id="PF00005">
    <property type="entry name" value="ABC_tran"/>
    <property type="match status" value="1"/>
</dbReference>
<gene>
    <name evidence="10" type="ORF">GA0070617_3799</name>
</gene>
<dbReference type="EMBL" id="FMIA01000002">
    <property type="protein sequence ID" value="SCL58372.1"/>
    <property type="molecule type" value="Genomic_DNA"/>
</dbReference>
<feature type="region of interest" description="Disordered" evidence="8">
    <location>
        <begin position="311"/>
        <end position="405"/>
    </location>
</feature>
<keyword evidence="4" id="KW-1003">Cell membrane</keyword>
<evidence type="ECO:0000256" key="3">
    <source>
        <dbReference type="ARBA" id="ARBA00022448"/>
    </source>
</evidence>
<feature type="compositionally biased region" description="Basic residues" evidence="8">
    <location>
        <begin position="224"/>
        <end position="262"/>
    </location>
</feature>
<dbReference type="PANTHER" id="PTHR43297">
    <property type="entry name" value="OLIGOPEPTIDE TRANSPORT ATP-BINDING PROTEIN APPD"/>
    <property type="match status" value="1"/>
</dbReference>
<dbReference type="Proteomes" id="UP000198937">
    <property type="component" value="Unassembled WGS sequence"/>
</dbReference>
<dbReference type="Gene3D" id="3.40.50.300">
    <property type="entry name" value="P-loop containing nucleotide triphosphate hydrolases"/>
    <property type="match status" value="1"/>
</dbReference>
<name>A0A1C6UWC1_9ACTN</name>
<evidence type="ECO:0000256" key="6">
    <source>
        <dbReference type="ARBA" id="ARBA00022967"/>
    </source>
</evidence>
<reference evidence="10 11" key="1">
    <citation type="submission" date="2016-06" db="EMBL/GenBank/DDBJ databases">
        <authorList>
            <person name="Kjaerup R.B."/>
            <person name="Dalgaard T.S."/>
            <person name="Juul-Madsen H.R."/>
        </authorList>
    </citation>
    <scope>NUCLEOTIDE SEQUENCE [LARGE SCALE GENOMIC DNA]</scope>
    <source>
        <strain evidence="10 11">DSM 45577</strain>
    </source>
</reference>
<evidence type="ECO:0000256" key="7">
    <source>
        <dbReference type="ARBA" id="ARBA00023136"/>
    </source>
</evidence>
<dbReference type="GO" id="GO:0005524">
    <property type="term" value="F:ATP binding"/>
    <property type="evidence" value="ECO:0007669"/>
    <property type="project" value="InterPro"/>
</dbReference>
<evidence type="ECO:0000256" key="2">
    <source>
        <dbReference type="ARBA" id="ARBA00005417"/>
    </source>
</evidence>
<comment type="similarity">
    <text evidence="2">Belongs to the ABC transporter superfamily.</text>
</comment>
<evidence type="ECO:0000256" key="4">
    <source>
        <dbReference type="ARBA" id="ARBA00022475"/>
    </source>
</evidence>
<dbReference type="STRING" id="683228.GA0070617_3799"/>
<evidence type="ECO:0000256" key="1">
    <source>
        <dbReference type="ARBA" id="ARBA00004370"/>
    </source>
</evidence>
<dbReference type="PROSITE" id="PS50893">
    <property type="entry name" value="ABC_TRANSPORTER_2"/>
    <property type="match status" value="1"/>
</dbReference>
<keyword evidence="11" id="KW-1185">Reference proteome</keyword>
<dbReference type="GO" id="GO:0016887">
    <property type="term" value="F:ATP hydrolysis activity"/>
    <property type="evidence" value="ECO:0007669"/>
    <property type="project" value="InterPro"/>
</dbReference>
<feature type="domain" description="ABC transporter" evidence="9">
    <location>
        <begin position="1"/>
        <end position="231"/>
    </location>
</feature>
<sequence>MPLPRGGRRPPGRLRLGQDTLALALLGHQRPGLHLRSGRLRVFGTDPFRPEGRALRGQVVSFLGQDPAAALNPARRLGAQLAEAAGPGRVTELLATMDLPTDHAFTRRRPHQISGGQAQRVALAIAIAGNPRLLILDEPTSGLDEPLARDLRERLTTYLRDRDCAALVITHTPPWPRPWPTGSSTSTPDAWHPPPSTPTRRRFLAAAARGLGGGGFQPGDRPGHPRRHGRDAAPRRHPRPRRQPAVRRRPLRRAVPGRHGGVRTRPLGPPRRHRDVHRVRSREPTAADAGAGPSLVPLPVACSPTAVCRSPPTAGAGGAGSTRQPGWPDAPCSRSRPLLVRRPRPPPPCRSPRRSPPREPQSTAPPLARWKTSGVRGAATQTIRPVRVPRRRHSLLRCPTPDPAV</sequence>
<dbReference type="InterPro" id="IPR017871">
    <property type="entry name" value="ABC_transporter-like_CS"/>
</dbReference>
<evidence type="ECO:0000313" key="10">
    <source>
        <dbReference type="EMBL" id="SCL58372.1"/>
    </source>
</evidence>
<comment type="subcellular location">
    <subcellularLocation>
        <location evidence="1">Membrane</location>
    </subcellularLocation>
</comment>
<feature type="compositionally biased region" description="Basic residues" evidence="8">
    <location>
        <begin position="270"/>
        <end position="280"/>
    </location>
</feature>
<dbReference type="InterPro" id="IPR027417">
    <property type="entry name" value="P-loop_NTPase"/>
</dbReference>
<evidence type="ECO:0000256" key="8">
    <source>
        <dbReference type="SAM" id="MobiDB-lite"/>
    </source>
</evidence>
<dbReference type="InterPro" id="IPR003439">
    <property type="entry name" value="ABC_transporter-like_ATP-bd"/>
</dbReference>
<accession>A0A1C6UWC1</accession>
<dbReference type="InterPro" id="IPR050388">
    <property type="entry name" value="ABC_Ni/Peptide_Import"/>
</dbReference>
<feature type="region of interest" description="Disordered" evidence="8">
    <location>
        <begin position="174"/>
        <end position="296"/>
    </location>
</feature>
<evidence type="ECO:0000313" key="11">
    <source>
        <dbReference type="Proteomes" id="UP000198937"/>
    </source>
</evidence>
<dbReference type="PANTHER" id="PTHR43297:SF14">
    <property type="entry name" value="ATPASE AAA-TYPE CORE DOMAIN-CONTAINING PROTEIN"/>
    <property type="match status" value="1"/>
</dbReference>
<dbReference type="SUPFAM" id="SSF52540">
    <property type="entry name" value="P-loop containing nucleoside triphosphate hydrolases"/>
    <property type="match status" value="1"/>
</dbReference>
<protein>
    <submittedName>
        <fullName evidence="10">ABC transporter</fullName>
    </submittedName>
</protein>
<dbReference type="AlphaFoldDB" id="A0A1C6UWC1"/>
<proteinExistence type="inferred from homology"/>
<evidence type="ECO:0000259" key="9">
    <source>
        <dbReference type="PROSITE" id="PS50893"/>
    </source>
</evidence>
<dbReference type="GO" id="GO:0016020">
    <property type="term" value="C:membrane"/>
    <property type="evidence" value="ECO:0007669"/>
    <property type="project" value="UniProtKB-SubCell"/>
</dbReference>
<keyword evidence="3" id="KW-0813">Transport</keyword>
<evidence type="ECO:0000256" key="5">
    <source>
        <dbReference type="ARBA" id="ARBA00022519"/>
    </source>
</evidence>
<keyword evidence="6" id="KW-1278">Translocase</keyword>